<dbReference type="Pfam" id="PF09603">
    <property type="entry name" value="Fib_succ_major"/>
    <property type="match status" value="1"/>
</dbReference>
<dbReference type="InterPro" id="IPR011871">
    <property type="entry name" value="Fib_succ_major"/>
</dbReference>
<dbReference type="SMART" id="SM00060">
    <property type="entry name" value="FN3"/>
    <property type="match status" value="2"/>
</dbReference>
<organism evidence="3 4">
    <name type="scientific">Candidatus Falkowbacteria bacterium HGW-Falkowbacteria-1</name>
    <dbReference type="NCBI Taxonomy" id="2013768"/>
    <lineage>
        <taxon>Bacteria</taxon>
        <taxon>Candidatus Falkowiibacteriota</taxon>
    </lineage>
</organism>
<comment type="caution">
    <text evidence="3">The sequence shown here is derived from an EMBL/GenBank/DDBJ whole genome shotgun (WGS) entry which is preliminary data.</text>
</comment>
<dbReference type="SUPFAM" id="SSF110296">
    <property type="entry name" value="Oligoxyloglucan reducing end-specific cellobiohydrolase"/>
    <property type="match status" value="2"/>
</dbReference>
<feature type="domain" description="Fibronectin type-III" evidence="2">
    <location>
        <begin position="2267"/>
        <end position="2369"/>
    </location>
</feature>
<dbReference type="InterPro" id="IPR036116">
    <property type="entry name" value="FN3_sf"/>
</dbReference>
<dbReference type="InterPro" id="IPR015943">
    <property type="entry name" value="WD40/YVTN_repeat-like_dom_sf"/>
</dbReference>
<dbReference type="CDD" id="cd00063">
    <property type="entry name" value="FN3"/>
    <property type="match status" value="1"/>
</dbReference>
<dbReference type="CDD" id="cd15482">
    <property type="entry name" value="Sialidase_non-viral"/>
    <property type="match status" value="1"/>
</dbReference>
<dbReference type="Gene3D" id="2.60.40.10">
    <property type="entry name" value="Immunoglobulins"/>
    <property type="match status" value="4"/>
</dbReference>
<evidence type="ECO:0000256" key="1">
    <source>
        <dbReference type="SAM" id="Phobius"/>
    </source>
</evidence>
<feature type="transmembrane region" description="Helical" evidence="1">
    <location>
        <begin position="12"/>
        <end position="31"/>
    </location>
</feature>
<evidence type="ECO:0000313" key="4">
    <source>
        <dbReference type="Proteomes" id="UP000233517"/>
    </source>
</evidence>
<dbReference type="Pfam" id="PF18895">
    <property type="entry name" value="T4SS_pilin"/>
    <property type="match status" value="1"/>
</dbReference>
<keyword evidence="1" id="KW-0472">Membrane</keyword>
<reference evidence="3 4" key="1">
    <citation type="journal article" date="2017" name="ISME J.">
        <title>Potential for microbial H2 and metal transformations associated with novel bacteria and archaea in deep terrestrial subsurface sediments.</title>
        <authorList>
            <person name="Hernsdorf A.W."/>
            <person name="Amano Y."/>
            <person name="Miyakawa K."/>
            <person name="Ise K."/>
            <person name="Suzuki Y."/>
            <person name="Anantharaman K."/>
            <person name="Probst A."/>
            <person name="Burstein D."/>
            <person name="Thomas B.C."/>
            <person name="Banfield J.F."/>
        </authorList>
    </citation>
    <scope>NUCLEOTIDE SEQUENCE [LARGE SCALE GENOMIC DNA]</scope>
    <source>
        <strain evidence="3">HGW-Falkowbacteria-1</strain>
    </source>
</reference>
<dbReference type="NCBIfam" id="TIGR02145">
    <property type="entry name" value="Fib_succ_major"/>
    <property type="match status" value="1"/>
</dbReference>
<dbReference type="InterPro" id="IPR003961">
    <property type="entry name" value="FN3_dom"/>
</dbReference>
<dbReference type="Proteomes" id="UP000233517">
    <property type="component" value="Unassembled WGS sequence"/>
</dbReference>
<dbReference type="SUPFAM" id="SSF49265">
    <property type="entry name" value="Fibronectin type III"/>
    <property type="match status" value="2"/>
</dbReference>
<evidence type="ECO:0000313" key="3">
    <source>
        <dbReference type="EMBL" id="PKM91016.1"/>
    </source>
</evidence>
<protein>
    <recommendedName>
        <fullName evidence="2">Fibronectin type-III domain-containing protein</fullName>
    </recommendedName>
</protein>
<keyword evidence="1" id="KW-1133">Transmembrane helix</keyword>
<name>A0A2N2E8L3_9BACT</name>
<dbReference type="Gene3D" id="2.130.10.10">
    <property type="entry name" value="YVTN repeat-like/Quinoprotein amine dehydrogenase"/>
    <property type="match status" value="2"/>
</dbReference>
<sequence>MFYKKNLFKHFFAFFLIAFFCFNIFVFPFLVSASDVLGTAVVENQIGLSSTDPRAMASRIINIALSILGIVAVGIVIYGGFVWMTSEGNEERVTKAKGILKAGVIGLTIILSAWGVTAFIFNKLGDATGVTNVFCENGSVKACGCGGIATCVNNSWESCVGSSCLPGSNGSWCSSGLGNSCQPDNSQCNSGLFCNTSCACTYEGEGDPCGQVSEGVCDNEAEPVCSNPILSCSSDTCTCVAPDGDENISELGEPCGEVFNCGDKLFYGDHEYSTVEIGDQCWFSENLKYDNGCSSNVWSNNVDTGWCGCYNNNPTYCTDYGLLYQWSAAMNDSSQEMSQGVCPDGWHIPSHDDITKLEREICTSASCEGDFPYDNVTTGYRGTDEGVKLISNGSSGFESELAGYRYTNSGVSAYINNSGYFWSSSLSAVGTSSWYRRVSLDFSGVSRSVANKANGFSVRCVKDEQGAATVCDSDKVCNSSHGLTCGDCVCSGNPVITGFSPIGGFCQNNINQPCLQDEECSSGVCDKTTPNAATGNFVTIFGYNFDEYNESLSGVNFIRESDNLSIAGIMPSVVNSYCGNTWSNTQIIVAMPSGFTVSNDVLAEVVTKSSKTDRSNDAVGPQAGLIKINNIERPGLCRINPGEAKMNDQVLYYGVNLSDSKVYFGNYNTNVSGFSPNTFNNNISGEITTPNLNVGDTNTFAKKLDTNVPSNFLDFKKLPEPPKGPSISFFEPTIGKEGQYVSIYGSGFGPSQGSSQVYFSAGSDISASFDFPSVCLHSVWKDDQIIIKVPENINYTNPSYQIKIKIGEWEDIFSNDFFVASSTAPLLPSLCKINPSFGPDETTSVSFWGEYFSESGKETKTAFSFNKVSDSLNVVLEGDAEKLVSIVPIGASTGPVKVSRGGLLGNGLNFNVGTCSKDSDCSSGQICCGSKTTSPGACVVNINDCLNGAPPSSVFEWGFDTGFIGDENDDDNDDDIFSCASYNFCPEGYVCPNSPGLCSPYNGLNQINVGICTSNCSSFSYCGVNGEDCEYLGYSNEKLIDKCVLKNNTCSKYFSYDLGEGVEEVTSLATCKEYNIPNVGQRFFYTLNISTSCPSINGVQWVKTSDGSCVNVSSLDSPSTCSLCPGNSSCSPEGICISPKLCPVGSSCAEDQCVKMDSPSCQCCCDKDQNSLSDLSNPSCCYPLTCGYSCGISANVNSTVDNFGLCSGCKIEEVEELSTWTAQVLSGARGWYSLDSSSDGSKLAAVVRNGYVYTSIDFGKTWVQRNSSGSRAWADITSSSDGVHLAATVDDGYIYTSSDSGATWVQQESIGLKNWRSIASSSNGEKLVAIVQGDYIYTSSDSGSTWFKRAVSIGPKNWSDVASSLDGTKLVAVVRSGYVYTSSDSGATWTAQTSVGSKNWYSVSSSADGSKLIASVYNGNIYISSDYGTTWMAQTSAGTREWWAVGSSDDGVHLAAVDWNKYIYTSSDSGATWTAQTSAGQRSWYSVEFSFGGSRIAAAAFNNYVYTYSTSYSYPAVNDSACNCSGTSGKYCEVNSQYTEGACLDCTALGESACKEHNSACCWDSKKNTCHGGVSDDSVWGSNTGSFGYCPYYDCDSNDATVCLDNEPKTLGQYKDKQACVNGCSENCGQLESADACISNSNCCWDAGDLSGEKCVSGERFEDDSSNVTPGYCKRYNCSATTNLCAINSPVLNGKYLKLDICVNSCKETPAGFGESCGDNENITSCLNTCNKLDCLTEDGVLGTAPSCGVCCCDPNAVEDQCSQINEKLACYENIDGCSGGDRGLCCGCKSDDDCVRDDFSPEEVGCGMDSCCKARPKIENTFPENGQDNVCHNASISIDFDQRMDNMSFPENVLLLEESSTACSSGTYFISQKQNFSIFEKIKNTFTKPFYYLSGFINKNAFAAFDLGDGSMALPNITSKNKVYCSVLGSVDFRHDADDKTSLIFSPNSLLKEGTKYFVVIKGDEDLNGGSGVISAQNIGMNGRGYQVSAVDWVEGETSKLSFNNLNFKNSYIFSFETINSPADQGGICSVDNVLISPDSYLFSSNTNDLQENDNDSSHKSFDSVSDHDKAYYAYALSSDNQILNPVVGYSWSWNWNIANEGIVYFKDGVVSWAGNDDKRLIGVKANVADDQTLVGAKVVMNSANIISEGDGTYGSTPVYVFVCKNPWPAINPDGTWAPWRDTGSSSSNYNYEFYYCRDAGSDATSDDLPAFLSNLAVVKGQSPINVCSNLPSRTCSDSNDCPPGGFCVSSFLKEAYFFKERIPKFVENVFVSDSGTGGSLDISWSSDSTLVDKYKIYYRVKGESVYQEKLVQLSGNCEASDNVNLCDYQLGDLLNNVSYEVKITALSINLAETGFSTIVYGTPTDSNISSRPTQPKIEILSHDNRLIRVSWEAPVGYEVEKYRVYRGSVSGVYGSSILTNDNSTEVDISLSGTQNDTFYFVISSINPAGVEGEKSSEVFVYFNDPSISLFEYIFDNIDFESTVVGGLPLGWTKNTQGSSSVGVSSLNGNSGNQSVLIKQDIGHDYPGKCNQSTCNNLTSPKCTWDNTNKTCSFSSVDDCKKTAPAVYQENETLCWGNSNRVMWASLKYDLVSLNFKENEKYAVKFNYKGNSVAQASVNVSPSSGWSSQCISMSGSASLRSPFVWLNGKVSPTPLDGQNPCNPSYGSPCLSQTTYCCRQSPAQEKCYAGIASKNIEAGIYGDWQTFFQTFEYNDKMALWLRSDYTRMMELAITLSYVNTLVSGSDFYIDDFSLIKIS</sequence>
<dbReference type="PROSITE" id="PS50853">
    <property type="entry name" value="FN3"/>
    <property type="match status" value="2"/>
</dbReference>
<feature type="transmembrane region" description="Helical" evidence="1">
    <location>
        <begin position="98"/>
        <end position="121"/>
    </location>
</feature>
<dbReference type="InterPro" id="IPR043993">
    <property type="entry name" value="T4SS_pilin"/>
</dbReference>
<gene>
    <name evidence="3" type="ORF">CVU82_04435</name>
</gene>
<accession>A0A2N2E8L3</accession>
<keyword evidence="1" id="KW-0812">Transmembrane</keyword>
<evidence type="ECO:0000259" key="2">
    <source>
        <dbReference type="PROSITE" id="PS50853"/>
    </source>
</evidence>
<dbReference type="InterPro" id="IPR013783">
    <property type="entry name" value="Ig-like_fold"/>
</dbReference>
<feature type="transmembrane region" description="Helical" evidence="1">
    <location>
        <begin position="60"/>
        <end position="86"/>
    </location>
</feature>
<dbReference type="EMBL" id="PHAI01000005">
    <property type="protein sequence ID" value="PKM91016.1"/>
    <property type="molecule type" value="Genomic_DNA"/>
</dbReference>
<proteinExistence type="predicted"/>
<feature type="domain" description="Fibronectin type-III" evidence="2">
    <location>
        <begin position="2373"/>
        <end position="2467"/>
    </location>
</feature>